<feature type="region of interest" description="Disordered" evidence="1">
    <location>
        <begin position="174"/>
        <end position="194"/>
    </location>
</feature>
<feature type="compositionally biased region" description="Pro residues" evidence="1">
    <location>
        <begin position="365"/>
        <end position="380"/>
    </location>
</feature>
<gene>
    <name evidence="2" type="ORF">BJ987_004605</name>
</gene>
<dbReference type="RefSeq" id="WP_209893718.1">
    <property type="nucleotide sequence ID" value="NZ_JAGGMR010000001.1"/>
</dbReference>
<protein>
    <recommendedName>
        <fullName evidence="4">Tetratricopeptide repeat protein</fullName>
    </recommendedName>
</protein>
<evidence type="ECO:0000313" key="2">
    <source>
        <dbReference type="EMBL" id="MBP2191704.1"/>
    </source>
</evidence>
<name>A0ABS4QJ14_9NOCA</name>
<feature type="compositionally biased region" description="Basic and acidic residues" evidence="1">
    <location>
        <begin position="455"/>
        <end position="470"/>
    </location>
</feature>
<accession>A0ABS4QJ14</accession>
<feature type="compositionally biased region" description="Low complexity" evidence="1">
    <location>
        <begin position="224"/>
        <end position="241"/>
    </location>
</feature>
<dbReference type="Gene3D" id="1.25.40.10">
    <property type="entry name" value="Tetratricopeptide repeat domain"/>
    <property type="match status" value="1"/>
</dbReference>
<organism evidence="2 3">
    <name type="scientific">Nocardia goodfellowii</name>
    <dbReference type="NCBI Taxonomy" id="882446"/>
    <lineage>
        <taxon>Bacteria</taxon>
        <taxon>Bacillati</taxon>
        <taxon>Actinomycetota</taxon>
        <taxon>Actinomycetes</taxon>
        <taxon>Mycobacteriales</taxon>
        <taxon>Nocardiaceae</taxon>
        <taxon>Nocardia</taxon>
    </lineage>
</organism>
<evidence type="ECO:0000256" key="1">
    <source>
        <dbReference type="SAM" id="MobiDB-lite"/>
    </source>
</evidence>
<feature type="compositionally biased region" description="Pro residues" evidence="1">
    <location>
        <begin position="242"/>
        <end position="268"/>
    </location>
</feature>
<proteinExistence type="predicted"/>
<feature type="compositionally biased region" description="Low complexity" evidence="1">
    <location>
        <begin position="348"/>
        <end position="359"/>
    </location>
</feature>
<sequence>MYEPYSHLPAQNPADQLPLGARYHSADPIRWHGSLVYPMYSEQFGPAPTTLTMYTISAAPPAGLRGHGIGLSVTDGYLGIEGRQLGGVDVWSDVLSGGVTFDLTPTSPQAMFTLTPVWVDENGTQKSFMGNYGIVIETSPDGRMVLWCSVGEGPPNFANLVIGLDTSVTAGPRTWFAAEPSPEPSGKPGAQVAGSAAPIPVSQQWFETAGEIIAEAEPESFAPAPVAAQPPAAQPGAAQPLATPPVAAPPPAPQPLAPQPVAPQPLTPQPVAAQPVAPAIGSPEWFAANGLTDPRTTPAGAYAADPARRTEERATPVQRMPALTGDQTWYADHPGNSASVAAQRDRSAAPTAAEPEPFAGYGMPVHPPSRPAEPGPPPIATPNGFGADWQSRFGPDQFSDRAQPGWQPEPQKHPGEPAPVTTNRDWFGNERPVQTPAGNAGSGQPQAPSPQADFGRTDPAPRRPVSERLPDPSISWPTAPPAVAEPRDRFSPSEVAQSASTSGDWSPAAQPKAYESAPAWATEEIPGHTGDTEWQAGARRDKDPDTSMRGALYDLGVAMYSRGEEDQACGLWAQAAEAGHAAAAYDLGVVRFRRGDVNDAERWWRTAAERREPRAMAGLAELLDRQGNYAEARRWRASAAEDIDQSV</sequence>
<dbReference type="Pfam" id="PF07721">
    <property type="entry name" value="TPR_4"/>
    <property type="match status" value="2"/>
</dbReference>
<dbReference type="InterPro" id="IPR011717">
    <property type="entry name" value="TPR-4"/>
</dbReference>
<feature type="compositionally biased region" description="Low complexity" evidence="1">
    <location>
        <begin position="269"/>
        <end position="279"/>
    </location>
</feature>
<feature type="compositionally biased region" description="Polar residues" evidence="1">
    <location>
        <begin position="494"/>
        <end position="504"/>
    </location>
</feature>
<reference evidence="2 3" key="1">
    <citation type="submission" date="2021-03" db="EMBL/GenBank/DDBJ databases">
        <title>Sequencing the genomes of 1000 actinobacteria strains.</title>
        <authorList>
            <person name="Klenk H.-P."/>
        </authorList>
    </citation>
    <scope>NUCLEOTIDE SEQUENCE [LARGE SCALE GENOMIC DNA]</scope>
    <source>
        <strain evidence="2 3">DSM 45516</strain>
    </source>
</reference>
<feature type="region of interest" description="Disordered" evidence="1">
    <location>
        <begin position="224"/>
        <end position="547"/>
    </location>
</feature>
<comment type="caution">
    <text evidence="2">The sequence shown here is derived from an EMBL/GenBank/DDBJ whole genome shotgun (WGS) entry which is preliminary data.</text>
</comment>
<dbReference type="EMBL" id="JAGGMR010000001">
    <property type="protein sequence ID" value="MBP2191704.1"/>
    <property type="molecule type" value="Genomic_DNA"/>
</dbReference>
<dbReference type="InterPro" id="IPR011990">
    <property type="entry name" value="TPR-like_helical_dom_sf"/>
</dbReference>
<evidence type="ECO:0008006" key="4">
    <source>
        <dbReference type="Google" id="ProtNLM"/>
    </source>
</evidence>
<dbReference type="Proteomes" id="UP001519325">
    <property type="component" value="Unassembled WGS sequence"/>
</dbReference>
<evidence type="ECO:0000313" key="3">
    <source>
        <dbReference type="Proteomes" id="UP001519325"/>
    </source>
</evidence>
<dbReference type="SUPFAM" id="SSF81901">
    <property type="entry name" value="HCP-like"/>
    <property type="match status" value="1"/>
</dbReference>
<keyword evidence="3" id="KW-1185">Reference proteome</keyword>